<evidence type="ECO:0000313" key="1">
    <source>
        <dbReference type="Proteomes" id="UP000887564"/>
    </source>
</evidence>
<dbReference type="AlphaFoldDB" id="A0A914S4D1"/>
<reference evidence="2" key="1">
    <citation type="submission" date="2022-11" db="UniProtKB">
        <authorList>
            <consortium name="WormBaseParasite"/>
        </authorList>
    </citation>
    <scope>IDENTIFICATION</scope>
</reference>
<accession>A0A914S4D1</accession>
<keyword evidence="1" id="KW-1185">Reference proteome</keyword>
<proteinExistence type="predicted"/>
<evidence type="ECO:0000313" key="2">
    <source>
        <dbReference type="WBParaSite" id="PEQ_0001200901-mRNA-1"/>
    </source>
</evidence>
<sequence>MASECIDGKALPLLSPVTPAVHHPTPFRVHVDASQDSPLLSPSNTDISLISSRFCSV</sequence>
<name>A0A914S4D1_PAREQ</name>
<protein>
    <submittedName>
        <fullName evidence="2">Uncharacterized protein</fullName>
    </submittedName>
</protein>
<organism evidence="1 2">
    <name type="scientific">Parascaris equorum</name>
    <name type="common">Equine roundworm</name>
    <dbReference type="NCBI Taxonomy" id="6256"/>
    <lineage>
        <taxon>Eukaryota</taxon>
        <taxon>Metazoa</taxon>
        <taxon>Ecdysozoa</taxon>
        <taxon>Nematoda</taxon>
        <taxon>Chromadorea</taxon>
        <taxon>Rhabditida</taxon>
        <taxon>Spirurina</taxon>
        <taxon>Ascaridomorpha</taxon>
        <taxon>Ascaridoidea</taxon>
        <taxon>Ascarididae</taxon>
        <taxon>Parascaris</taxon>
    </lineage>
</organism>
<dbReference type="WBParaSite" id="PEQ_0001200901-mRNA-1">
    <property type="protein sequence ID" value="PEQ_0001200901-mRNA-1"/>
    <property type="gene ID" value="PEQ_0001200901"/>
</dbReference>
<dbReference type="Proteomes" id="UP000887564">
    <property type="component" value="Unplaced"/>
</dbReference>